<gene>
    <name evidence="2" type="ORF">ASEP1449_LOCUS2864</name>
</gene>
<evidence type="ECO:0000256" key="1">
    <source>
        <dbReference type="SAM" id="MobiDB-lite"/>
    </source>
</evidence>
<reference evidence="2" key="1">
    <citation type="submission" date="2021-01" db="EMBL/GenBank/DDBJ databases">
        <authorList>
            <person name="Corre E."/>
            <person name="Pelletier E."/>
            <person name="Niang G."/>
            <person name="Scheremetjew M."/>
            <person name="Finn R."/>
            <person name="Kale V."/>
            <person name="Holt S."/>
            <person name="Cochrane G."/>
            <person name="Meng A."/>
            <person name="Brown T."/>
            <person name="Cohen L."/>
        </authorList>
    </citation>
    <scope>NUCLEOTIDE SEQUENCE</scope>
    <source>
        <strain evidence="2">CCMP2084</strain>
    </source>
</reference>
<dbReference type="EMBL" id="HBHQ01004313">
    <property type="protein sequence ID" value="CAD9811040.1"/>
    <property type="molecule type" value="Transcribed_RNA"/>
</dbReference>
<dbReference type="AlphaFoldDB" id="A0A7S2XJP3"/>
<feature type="region of interest" description="Disordered" evidence="1">
    <location>
        <begin position="89"/>
        <end position="110"/>
    </location>
</feature>
<feature type="region of interest" description="Disordered" evidence="1">
    <location>
        <begin position="1"/>
        <end position="64"/>
    </location>
</feature>
<protein>
    <submittedName>
        <fullName evidence="2">Uncharacterized protein</fullName>
    </submittedName>
</protein>
<proteinExistence type="predicted"/>
<name>A0A7S2XJP3_9STRA</name>
<feature type="compositionally biased region" description="Low complexity" evidence="1">
    <location>
        <begin position="93"/>
        <end position="110"/>
    </location>
</feature>
<evidence type="ECO:0000313" key="2">
    <source>
        <dbReference type="EMBL" id="CAD9811040.1"/>
    </source>
</evidence>
<sequence>MVVGKKNQQRVAMASSYKEQHGTVLKTNRYKSKSPYQVYLGQASNNGSDEESSTESTGLASNEMKRQNKIVLGGENSVWIRPRLINTQSTMESQDTSFSSNSSSSSNRISMSSHGGIVVYPYPTTISPTSDMATIHMEPERQHKSACASGGCVSSGKVGKLSMMLDTLTLMCHSSSFSHYKNRQEVNSPDTYKLNIVSDYPINSESAVQERRRELHKQRFFRPISEE</sequence>
<organism evidence="2">
    <name type="scientific">Attheya septentrionalis</name>
    <dbReference type="NCBI Taxonomy" id="420275"/>
    <lineage>
        <taxon>Eukaryota</taxon>
        <taxon>Sar</taxon>
        <taxon>Stramenopiles</taxon>
        <taxon>Ochrophyta</taxon>
        <taxon>Bacillariophyta</taxon>
        <taxon>Coscinodiscophyceae</taxon>
        <taxon>Chaetocerotophycidae</taxon>
        <taxon>Chaetocerotales</taxon>
        <taxon>Attheyaceae</taxon>
        <taxon>Attheya</taxon>
    </lineage>
</organism>
<accession>A0A7S2XJP3</accession>